<accession>A0A1I3UM68</accession>
<protein>
    <submittedName>
        <fullName evidence="2">Uncharacterized protein</fullName>
    </submittedName>
</protein>
<name>A0A1I3UM68_9GAMM</name>
<reference evidence="2" key="2">
    <citation type="submission" date="2016-10" db="EMBL/GenBank/DDBJ databases">
        <authorList>
            <person name="de Groot N.N."/>
        </authorList>
    </citation>
    <scope>NUCLEOTIDE SEQUENCE [LARGE SCALE GENOMIC DNA]</scope>
    <source>
        <strain evidence="2">DSM 17908</strain>
    </source>
</reference>
<organism evidence="2 3">
    <name type="scientific">Xenorhabdus mauleonii</name>
    <dbReference type="NCBI Taxonomy" id="351675"/>
    <lineage>
        <taxon>Bacteria</taxon>
        <taxon>Pseudomonadati</taxon>
        <taxon>Pseudomonadota</taxon>
        <taxon>Gammaproteobacteria</taxon>
        <taxon>Enterobacterales</taxon>
        <taxon>Morganellaceae</taxon>
        <taxon>Xenorhabdus</taxon>
    </lineage>
</organism>
<dbReference type="EMBL" id="FORG01000017">
    <property type="protein sequence ID" value="SFJ82911.1"/>
    <property type="molecule type" value="Genomic_DNA"/>
</dbReference>
<proteinExistence type="predicted"/>
<keyword evidence="4" id="KW-1185">Reference proteome</keyword>
<gene>
    <name evidence="2" type="ORF">SAMN05421680_11732</name>
    <name evidence="1" type="ORF">Xmau_02685</name>
</gene>
<dbReference type="EMBL" id="NITY01000009">
    <property type="protein sequence ID" value="PHM39676.1"/>
    <property type="molecule type" value="Genomic_DNA"/>
</dbReference>
<dbReference type="Proteomes" id="UP000198919">
    <property type="component" value="Unassembled WGS sequence"/>
</dbReference>
<evidence type="ECO:0000313" key="3">
    <source>
        <dbReference type="Proteomes" id="UP000198919"/>
    </source>
</evidence>
<reference evidence="3" key="1">
    <citation type="submission" date="2016-10" db="EMBL/GenBank/DDBJ databases">
        <authorList>
            <person name="Varghese N."/>
            <person name="Submissions S."/>
        </authorList>
    </citation>
    <scope>NUCLEOTIDE SEQUENCE [LARGE SCALE GENOMIC DNA]</scope>
    <source>
        <strain evidence="3">DSM 17908</strain>
    </source>
</reference>
<reference evidence="1 4" key="3">
    <citation type="journal article" date="2017" name="Nat. Microbiol.">
        <title>Natural product diversity associated with the nematode symbionts Photorhabdus and Xenorhabdus.</title>
        <authorList>
            <person name="Tobias N.J."/>
            <person name="Wolff H."/>
            <person name="Djahanschiri B."/>
            <person name="Grundmann F."/>
            <person name="Kronenwerth M."/>
            <person name="Shi Y.M."/>
            <person name="Simonyi S."/>
            <person name="Grun P."/>
            <person name="Shapiro-Ilan D."/>
            <person name="Pidot S.J."/>
            <person name="Stinear T.P."/>
            <person name="Ebersberger I."/>
            <person name="Bode H.B."/>
        </authorList>
    </citation>
    <scope>NUCLEOTIDE SEQUENCE [LARGE SCALE GENOMIC DNA]</scope>
    <source>
        <strain evidence="1 4">DSM 17908</strain>
    </source>
</reference>
<sequence length="84" mass="9681">MLKKRSQNDLIIFISTTISDIGFKYPYRLHNIVDFNFISINGSRILILEFANNVNYLEIESQRFSGGLTLQKKKTAWPVTLSAQ</sequence>
<evidence type="ECO:0000313" key="2">
    <source>
        <dbReference type="EMBL" id="SFJ82911.1"/>
    </source>
</evidence>
<evidence type="ECO:0000313" key="1">
    <source>
        <dbReference type="EMBL" id="PHM39676.1"/>
    </source>
</evidence>
<dbReference type="Proteomes" id="UP000224607">
    <property type="component" value="Unassembled WGS sequence"/>
</dbReference>
<evidence type="ECO:0000313" key="4">
    <source>
        <dbReference type="Proteomes" id="UP000224607"/>
    </source>
</evidence>
<dbReference type="AlphaFoldDB" id="A0A1I3UM68"/>